<evidence type="ECO:0000313" key="1">
    <source>
        <dbReference type="EMBL" id="EDO60318.1"/>
    </source>
</evidence>
<name>A7VX21_9FIRM</name>
<accession>A7VX21</accession>
<proteinExistence type="predicted"/>
<protein>
    <submittedName>
        <fullName evidence="1">Uncharacterized protein</fullName>
    </submittedName>
</protein>
<comment type="caution">
    <text evidence="1">The sequence shown here is derived from an EMBL/GenBank/DDBJ whole genome shotgun (WGS) entry which is preliminary data.</text>
</comment>
<dbReference type="Proteomes" id="UP000003490">
    <property type="component" value="Unassembled WGS sequence"/>
</dbReference>
<reference evidence="1 2" key="2">
    <citation type="submission" date="2007-08" db="EMBL/GenBank/DDBJ databases">
        <authorList>
            <person name="Fulton L."/>
            <person name="Clifton S."/>
            <person name="Fulton B."/>
            <person name="Xu J."/>
            <person name="Minx P."/>
            <person name="Pepin K.H."/>
            <person name="Johnson M."/>
            <person name="Thiruvilangam P."/>
            <person name="Bhonagiri V."/>
            <person name="Nash W.E."/>
            <person name="Wang C."/>
            <person name="Mardis E.R."/>
            <person name="Wilson R.K."/>
        </authorList>
    </citation>
    <scope>NUCLEOTIDE SEQUENCE [LARGE SCALE GENOMIC DNA]</scope>
    <source>
        <strain evidence="1 2">DSM 753</strain>
    </source>
</reference>
<evidence type="ECO:0000313" key="2">
    <source>
        <dbReference type="Proteomes" id="UP000003490"/>
    </source>
</evidence>
<dbReference type="HOGENOM" id="CLU_2988586_0_0_9"/>
<dbReference type="AlphaFoldDB" id="A7VX21"/>
<sequence length="57" mass="6999">MTKRFSEKEAGYFIYIGCMRNYDLLDKKIKQIKRIKKCDILREICRISHKNTRNKLF</sequence>
<reference evidence="1 2" key="1">
    <citation type="submission" date="2007-08" db="EMBL/GenBank/DDBJ databases">
        <title>Draft genome sequence of Clostridium leptum (DSM 753).</title>
        <authorList>
            <person name="Sudarsanam P."/>
            <person name="Ley R."/>
            <person name="Guruge J."/>
            <person name="Turnbaugh P.J."/>
            <person name="Mahowald M."/>
            <person name="Liep D."/>
            <person name="Gordon J."/>
        </authorList>
    </citation>
    <scope>NUCLEOTIDE SEQUENCE [LARGE SCALE GENOMIC DNA]</scope>
    <source>
        <strain evidence="1 2">DSM 753</strain>
    </source>
</reference>
<gene>
    <name evidence="1" type="ORF">CLOLEP_03144</name>
</gene>
<organism evidence="1 2">
    <name type="scientific">[Clostridium] leptum DSM 753</name>
    <dbReference type="NCBI Taxonomy" id="428125"/>
    <lineage>
        <taxon>Bacteria</taxon>
        <taxon>Bacillati</taxon>
        <taxon>Bacillota</taxon>
        <taxon>Clostridia</taxon>
        <taxon>Eubacteriales</taxon>
        <taxon>Oscillospiraceae</taxon>
        <taxon>Oscillospiraceae incertae sedis</taxon>
    </lineage>
</organism>
<dbReference type="EMBL" id="ABCB02000020">
    <property type="protein sequence ID" value="EDO60318.1"/>
    <property type="molecule type" value="Genomic_DNA"/>
</dbReference>